<dbReference type="InterPro" id="IPR019734">
    <property type="entry name" value="TPR_rpt"/>
</dbReference>
<keyword evidence="1" id="KW-0802">TPR repeat</keyword>
<feature type="repeat" description="TPR" evidence="1">
    <location>
        <begin position="207"/>
        <end position="240"/>
    </location>
</feature>
<feature type="repeat" description="TPR" evidence="1">
    <location>
        <begin position="275"/>
        <end position="308"/>
    </location>
</feature>
<feature type="repeat" description="TPR" evidence="1">
    <location>
        <begin position="241"/>
        <end position="274"/>
    </location>
</feature>
<evidence type="ECO:0000313" key="3">
    <source>
        <dbReference type="Proteomes" id="UP000239872"/>
    </source>
</evidence>
<dbReference type="OrthoDB" id="9803982at2"/>
<reference evidence="2 3" key="1">
    <citation type="submission" date="2018-01" db="EMBL/GenBank/DDBJ databases">
        <title>A novel member of the phylum Bacteroidetes isolated from glacier ice.</title>
        <authorList>
            <person name="Liu Q."/>
            <person name="Xin Y.-H."/>
        </authorList>
    </citation>
    <scope>NUCLEOTIDE SEQUENCE [LARGE SCALE GENOMIC DNA]</scope>
    <source>
        <strain evidence="2 3">RB1R16</strain>
    </source>
</reference>
<dbReference type="EMBL" id="PPSL01000003">
    <property type="protein sequence ID" value="PQJ10535.1"/>
    <property type="molecule type" value="Genomic_DNA"/>
</dbReference>
<dbReference type="Proteomes" id="UP000239872">
    <property type="component" value="Unassembled WGS sequence"/>
</dbReference>
<dbReference type="AlphaFoldDB" id="A0A2S7SVA1"/>
<dbReference type="Pfam" id="PF13432">
    <property type="entry name" value="TPR_16"/>
    <property type="match status" value="1"/>
</dbReference>
<dbReference type="PROSITE" id="PS50005">
    <property type="entry name" value="TPR"/>
    <property type="match status" value="4"/>
</dbReference>
<evidence type="ECO:0000313" key="2">
    <source>
        <dbReference type="EMBL" id="PQJ10535.1"/>
    </source>
</evidence>
<comment type="caution">
    <text evidence="2">The sequence shown here is derived from an EMBL/GenBank/DDBJ whole genome shotgun (WGS) entry which is preliminary data.</text>
</comment>
<dbReference type="SMART" id="SM00028">
    <property type="entry name" value="TPR"/>
    <property type="match status" value="8"/>
</dbReference>
<dbReference type="Pfam" id="PF13176">
    <property type="entry name" value="TPR_7"/>
    <property type="match status" value="1"/>
</dbReference>
<dbReference type="PANTHER" id="PTHR12558:SF13">
    <property type="entry name" value="CELL DIVISION CYCLE PROTEIN 27 HOMOLOG"/>
    <property type="match status" value="1"/>
</dbReference>
<dbReference type="PANTHER" id="PTHR12558">
    <property type="entry name" value="CELL DIVISION CYCLE 16,23,27"/>
    <property type="match status" value="1"/>
</dbReference>
<accession>A0A2S7SVA1</accession>
<dbReference type="SUPFAM" id="SSF48452">
    <property type="entry name" value="TPR-like"/>
    <property type="match status" value="2"/>
</dbReference>
<evidence type="ECO:0000256" key="1">
    <source>
        <dbReference type="PROSITE-ProRule" id="PRU00339"/>
    </source>
</evidence>
<dbReference type="InterPro" id="IPR011990">
    <property type="entry name" value="TPR-like_helical_dom_sf"/>
</dbReference>
<proteinExistence type="predicted"/>
<keyword evidence="3" id="KW-1185">Reference proteome</keyword>
<dbReference type="Gene3D" id="1.25.40.10">
    <property type="entry name" value="Tetratricopeptide repeat domain"/>
    <property type="match status" value="3"/>
</dbReference>
<gene>
    <name evidence="2" type="ORF">CJD36_011205</name>
</gene>
<sequence length="471" mass="54972">MFDDDYNDDDWGSIEDILDKYEEVKKGNSISILDEEEFESVIEYFFQNSKEDEALLACDIARTYYPFSASILLLKAEILTQSQKYGQALKALDEMEQYDNNNLDAVLLRADILLAQLKFDRAALWLETQAENFSGRDKVEILLELSDVYDEGEEFDAVYDTLKRVVKIDRRNEEALQKICFWAEFTGRLEESITMHTQLTDDDPYNALAWFNLGAAYQGLKMYEKCIDAYEYCVAIDEKFEFAYRNMADAYMRLKNYDRALESLSKHIEIARPEDVIFEAMGYCWEKRKDYTRARHYYRQASQLSPQDDSIFYKIGETYAREKQWDKAVKSFSVALHLDKENATYCMAIGNCLMEMDVKSEALVCYLNAVRLKPGNKSTWMALIRGLFLTKYYDEVITQLEVARDHCGEKGDFSYYHAATLFEMGKVKEAMLQLEKGLKEAPKKIKLFTDLNPEYLLRASVTELIARYKKK</sequence>
<dbReference type="Pfam" id="PF00515">
    <property type="entry name" value="TPR_1"/>
    <property type="match status" value="1"/>
</dbReference>
<name>A0A2S7SVA1_9BACT</name>
<feature type="repeat" description="TPR" evidence="1">
    <location>
        <begin position="309"/>
        <end position="342"/>
    </location>
</feature>
<organism evidence="2 3">
    <name type="scientific">Flavipsychrobacter stenotrophus</name>
    <dbReference type="NCBI Taxonomy" id="2077091"/>
    <lineage>
        <taxon>Bacteria</taxon>
        <taxon>Pseudomonadati</taxon>
        <taxon>Bacteroidota</taxon>
        <taxon>Chitinophagia</taxon>
        <taxon>Chitinophagales</taxon>
        <taxon>Chitinophagaceae</taxon>
        <taxon>Flavipsychrobacter</taxon>
    </lineage>
</organism>
<protein>
    <submittedName>
        <fullName evidence="2">Uncharacterized protein</fullName>
    </submittedName>
</protein>
<dbReference type="RefSeq" id="WP_105039263.1">
    <property type="nucleotide sequence ID" value="NZ_PPSL01000003.1"/>
</dbReference>